<sequence>MKDRTREAREAREARELSREPPPSYSRDAFPVGSREGLPSYGGGREALRELADALPLPLAAGAHEAPRSRIGSSKAGSTPSIPTSPLRKKRLPALSGARQQRWEIDVEAVAEPATTCLCPPLTQLPAAGGAAGSKARGRARESSRRSARRQRDALQDVSEVYQARGPPPSCDSRPDSRAGRPPSRTGSHARPRTAKSLERGRRERSTSRERASAGRSTSLERVAADERLADAAEAPLASEERLGSPPEREERGALARVMEEPPSPSPMLRTLVIESALPQIGARASLPEQARALSQLLRLDFESRDALVTLQRLTERGLAFVRDLSDYAEVLGVPASTILQQILLTRLDVDEASICSSGGPLTGISRSAYVETFEKEDVASLQAEAKYLSSAFALDLHSKAGLPRARSNLASCAALLTAVWDAVDETGRSGSELLREWSRGRKCKGG</sequence>
<reference evidence="2 3" key="1">
    <citation type="journal article" date="2024" name="Science">
        <title>Giant polyketide synthase enzymes in the biosynthesis of giant marine polyether toxins.</title>
        <authorList>
            <person name="Fallon T.R."/>
            <person name="Shende V.V."/>
            <person name="Wierzbicki I.H."/>
            <person name="Pendleton A.L."/>
            <person name="Watervoot N.F."/>
            <person name="Auber R.P."/>
            <person name="Gonzalez D.J."/>
            <person name="Wisecaver J.H."/>
            <person name="Moore B.S."/>
        </authorList>
    </citation>
    <scope>NUCLEOTIDE SEQUENCE [LARGE SCALE GENOMIC DNA]</scope>
    <source>
        <strain evidence="2 3">12B1</strain>
    </source>
</reference>
<dbReference type="AlphaFoldDB" id="A0AB34IYL9"/>
<feature type="region of interest" description="Disordered" evidence="1">
    <location>
        <begin position="63"/>
        <end position="101"/>
    </location>
</feature>
<keyword evidence="3" id="KW-1185">Reference proteome</keyword>
<comment type="caution">
    <text evidence="2">The sequence shown here is derived from an EMBL/GenBank/DDBJ whole genome shotgun (WGS) entry which is preliminary data.</text>
</comment>
<dbReference type="Proteomes" id="UP001515480">
    <property type="component" value="Unassembled WGS sequence"/>
</dbReference>
<name>A0AB34IYL9_PRYPA</name>
<feature type="compositionally biased region" description="Basic and acidic residues" evidence="1">
    <location>
        <begin position="139"/>
        <end position="155"/>
    </location>
</feature>
<proteinExistence type="predicted"/>
<organism evidence="2 3">
    <name type="scientific">Prymnesium parvum</name>
    <name type="common">Toxic golden alga</name>
    <dbReference type="NCBI Taxonomy" id="97485"/>
    <lineage>
        <taxon>Eukaryota</taxon>
        <taxon>Haptista</taxon>
        <taxon>Haptophyta</taxon>
        <taxon>Prymnesiophyceae</taxon>
        <taxon>Prymnesiales</taxon>
        <taxon>Prymnesiaceae</taxon>
        <taxon>Prymnesium</taxon>
    </lineage>
</organism>
<evidence type="ECO:0000256" key="1">
    <source>
        <dbReference type="SAM" id="MobiDB-lite"/>
    </source>
</evidence>
<evidence type="ECO:0000313" key="2">
    <source>
        <dbReference type="EMBL" id="KAL1508266.1"/>
    </source>
</evidence>
<protein>
    <submittedName>
        <fullName evidence="2">Uncharacterized protein</fullName>
    </submittedName>
</protein>
<feature type="compositionally biased region" description="Basic and acidic residues" evidence="1">
    <location>
        <begin position="1"/>
        <end position="19"/>
    </location>
</feature>
<feature type="compositionally biased region" description="Polar residues" evidence="1">
    <location>
        <begin position="71"/>
        <end position="84"/>
    </location>
</feature>
<feature type="region of interest" description="Disordered" evidence="1">
    <location>
        <begin position="1"/>
        <end position="44"/>
    </location>
</feature>
<accession>A0AB34IYL9</accession>
<gene>
    <name evidence="2" type="ORF">AB1Y20_004382</name>
</gene>
<evidence type="ECO:0000313" key="3">
    <source>
        <dbReference type="Proteomes" id="UP001515480"/>
    </source>
</evidence>
<feature type="compositionally biased region" description="Basic and acidic residues" evidence="1">
    <location>
        <begin position="196"/>
        <end position="213"/>
    </location>
</feature>
<feature type="region of interest" description="Disordered" evidence="1">
    <location>
        <begin position="124"/>
        <end position="266"/>
    </location>
</feature>
<dbReference type="EMBL" id="JBGBPQ010000016">
    <property type="protein sequence ID" value="KAL1508266.1"/>
    <property type="molecule type" value="Genomic_DNA"/>
</dbReference>
<feature type="compositionally biased region" description="Basic and acidic residues" evidence="1">
    <location>
        <begin position="239"/>
        <end position="260"/>
    </location>
</feature>